<comment type="similarity">
    <text evidence="2">Belongs to the UPF0382 family.</text>
</comment>
<feature type="transmembrane region" description="Helical" evidence="6">
    <location>
        <begin position="71"/>
        <end position="91"/>
    </location>
</feature>
<evidence type="ECO:0000313" key="7">
    <source>
        <dbReference type="EMBL" id="MDM9630082.1"/>
    </source>
</evidence>
<keyword evidence="8" id="KW-1185">Reference proteome</keyword>
<dbReference type="PANTHER" id="PTHR43461">
    <property type="entry name" value="TRANSMEMBRANE PROTEIN 256"/>
    <property type="match status" value="1"/>
</dbReference>
<name>A0ABT7WB03_9FLAO</name>
<dbReference type="EMBL" id="JAUDUY010000001">
    <property type="protein sequence ID" value="MDM9630082.1"/>
    <property type="molecule type" value="Genomic_DNA"/>
</dbReference>
<protein>
    <submittedName>
        <fullName evidence="7">DUF423 domain-containing protein</fullName>
    </submittedName>
</protein>
<sequence length="130" mass="14341">MENILLTQVMGSLLGFLGVLFGAFGAHYLKGKLSESQLQAFDTGVRYQLLHAVLLLVLSFNLSFTSDLESYIVKAFLIGILLFSFSIYGLVLSEAFGKKWRFLGPITPLGGLLLLAGWALLGYHFIANFF</sequence>
<dbReference type="Proteomes" id="UP001174839">
    <property type="component" value="Unassembled WGS sequence"/>
</dbReference>
<feature type="transmembrane region" description="Helical" evidence="6">
    <location>
        <begin position="6"/>
        <end position="29"/>
    </location>
</feature>
<keyword evidence="3 6" id="KW-0812">Transmembrane</keyword>
<evidence type="ECO:0000313" key="8">
    <source>
        <dbReference type="Proteomes" id="UP001174839"/>
    </source>
</evidence>
<dbReference type="PANTHER" id="PTHR43461:SF1">
    <property type="entry name" value="TRANSMEMBRANE PROTEIN 256"/>
    <property type="match status" value="1"/>
</dbReference>
<keyword evidence="5 6" id="KW-0472">Membrane</keyword>
<comment type="subcellular location">
    <subcellularLocation>
        <location evidence="1">Membrane</location>
        <topology evidence="1">Multi-pass membrane protein</topology>
    </subcellularLocation>
</comment>
<dbReference type="RefSeq" id="WP_289723445.1">
    <property type="nucleotide sequence ID" value="NZ_JAUDUY010000001.1"/>
</dbReference>
<gene>
    <name evidence="7" type="ORF">QU605_01270</name>
</gene>
<dbReference type="Pfam" id="PF04241">
    <property type="entry name" value="DUF423"/>
    <property type="match status" value="1"/>
</dbReference>
<feature type="transmembrane region" description="Helical" evidence="6">
    <location>
        <begin position="49"/>
        <end position="65"/>
    </location>
</feature>
<proteinExistence type="inferred from homology"/>
<evidence type="ECO:0000256" key="1">
    <source>
        <dbReference type="ARBA" id="ARBA00004141"/>
    </source>
</evidence>
<evidence type="ECO:0000256" key="6">
    <source>
        <dbReference type="SAM" id="Phobius"/>
    </source>
</evidence>
<reference evidence="7" key="1">
    <citation type="submission" date="2023-06" db="EMBL/GenBank/DDBJ databases">
        <title>Robiginitalea aurantiacus sp. nov. and Algoriphagus sediminis sp. nov., isolated from coastal sediment.</title>
        <authorList>
            <person name="Zhou Z.Y."/>
            <person name="An J."/>
            <person name="Jia Y.W."/>
            <person name="Du Z.J."/>
        </authorList>
    </citation>
    <scope>NUCLEOTIDE SEQUENCE</scope>
    <source>
        <strain evidence="7">M39</strain>
    </source>
</reference>
<accession>A0ABT7WB03</accession>
<dbReference type="InterPro" id="IPR006696">
    <property type="entry name" value="DUF423"/>
</dbReference>
<feature type="transmembrane region" description="Helical" evidence="6">
    <location>
        <begin position="103"/>
        <end position="126"/>
    </location>
</feature>
<evidence type="ECO:0000256" key="2">
    <source>
        <dbReference type="ARBA" id="ARBA00009694"/>
    </source>
</evidence>
<comment type="caution">
    <text evidence="7">The sequence shown here is derived from an EMBL/GenBank/DDBJ whole genome shotgun (WGS) entry which is preliminary data.</text>
</comment>
<evidence type="ECO:0000256" key="3">
    <source>
        <dbReference type="ARBA" id="ARBA00022692"/>
    </source>
</evidence>
<keyword evidence="4 6" id="KW-1133">Transmembrane helix</keyword>
<organism evidence="7 8">
    <name type="scientific">Robiginitalea aurantiaca</name>
    <dbReference type="NCBI Taxonomy" id="3056915"/>
    <lineage>
        <taxon>Bacteria</taxon>
        <taxon>Pseudomonadati</taxon>
        <taxon>Bacteroidota</taxon>
        <taxon>Flavobacteriia</taxon>
        <taxon>Flavobacteriales</taxon>
        <taxon>Flavobacteriaceae</taxon>
        <taxon>Robiginitalea</taxon>
    </lineage>
</organism>
<evidence type="ECO:0000256" key="5">
    <source>
        <dbReference type="ARBA" id="ARBA00023136"/>
    </source>
</evidence>
<evidence type="ECO:0000256" key="4">
    <source>
        <dbReference type="ARBA" id="ARBA00022989"/>
    </source>
</evidence>